<keyword evidence="5 13" id="KW-0337">GPI-anchor biosynthesis</keyword>
<comment type="pathway">
    <text evidence="2 13">Glycolipid biosynthesis; glycosylphosphatidylinositol-anchor biosynthesis.</text>
</comment>
<feature type="transmembrane region" description="Helical" evidence="13">
    <location>
        <begin position="352"/>
        <end position="368"/>
    </location>
</feature>
<name>A0A1Y2EZA6_9BASI</name>
<dbReference type="InterPro" id="IPR007704">
    <property type="entry name" value="PIG-M"/>
</dbReference>
<dbReference type="EC" id="2.4.1.-" evidence="13"/>
<evidence type="ECO:0000256" key="13">
    <source>
        <dbReference type="RuleBase" id="RU365064"/>
    </source>
</evidence>
<evidence type="ECO:0000313" key="15">
    <source>
        <dbReference type="EMBL" id="ORY76939.1"/>
    </source>
</evidence>
<dbReference type="GO" id="GO:0005789">
    <property type="term" value="C:endoplasmic reticulum membrane"/>
    <property type="evidence" value="ECO:0007669"/>
    <property type="project" value="UniProtKB-SubCell"/>
</dbReference>
<feature type="transmembrane region" description="Helical" evidence="13">
    <location>
        <begin position="310"/>
        <end position="332"/>
    </location>
</feature>
<keyword evidence="8 13" id="KW-0812">Transmembrane</keyword>
<evidence type="ECO:0000256" key="8">
    <source>
        <dbReference type="ARBA" id="ARBA00022692"/>
    </source>
</evidence>
<reference evidence="15 16" key="1">
    <citation type="submission" date="2016-07" db="EMBL/GenBank/DDBJ databases">
        <title>Pervasive Adenine N6-methylation of Active Genes in Fungi.</title>
        <authorList>
            <consortium name="DOE Joint Genome Institute"/>
            <person name="Mondo S.J."/>
            <person name="Dannebaum R.O."/>
            <person name="Kuo R.C."/>
            <person name="Labutti K."/>
            <person name="Haridas S."/>
            <person name="Kuo A."/>
            <person name="Salamov A."/>
            <person name="Ahrendt S.R."/>
            <person name="Lipzen A."/>
            <person name="Sullivan W."/>
            <person name="Andreopoulos W.B."/>
            <person name="Clum A."/>
            <person name="Lindquist E."/>
            <person name="Daum C."/>
            <person name="Ramamoorthy G.K."/>
            <person name="Gryganskyi A."/>
            <person name="Culley D."/>
            <person name="Magnuson J.K."/>
            <person name="James T.Y."/>
            <person name="O'Malley M.A."/>
            <person name="Stajich J.E."/>
            <person name="Spatafora J.W."/>
            <person name="Visel A."/>
            <person name="Grigoriev I.V."/>
        </authorList>
    </citation>
    <scope>NUCLEOTIDE SEQUENCE [LARGE SCALE GENOMIC DNA]</scope>
    <source>
        <strain evidence="15 16">62-1032</strain>
    </source>
</reference>
<dbReference type="GO" id="GO:0006506">
    <property type="term" value="P:GPI anchor biosynthetic process"/>
    <property type="evidence" value="ECO:0007669"/>
    <property type="project" value="UniProtKB-UniPathway"/>
</dbReference>
<feature type="transmembrane region" description="Helical" evidence="13">
    <location>
        <begin position="100"/>
        <end position="121"/>
    </location>
</feature>
<dbReference type="AlphaFoldDB" id="A0A1Y2EZA6"/>
<evidence type="ECO:0000256" key="1">
    <source>
        <dbReference type="ARBA" id="ARBA00004477"/>
    </source>
</evidence>
<keyword evidence="9 13" id="KW-0256">Endoplasmic reticulum</keyword>
<evidence type="ECO:0000256" key="12">
    <source>
        <dbReference type="ARBA" id="ARBA00025399"/>
    </source>
</evidence>
<comment type="function">
    <text evidence="12 13">Mannosyltransferase involved in glycosylphosphatidylinositol-anchor biosynthesis. Transfers the first alpha-1,4-mannose to GlcN-acyl-PI during GPI precursor assembly. Required for cell wall integrity.</text>
</comment>
<dbReference type="GO" id="GO:0051751">
    <property type="term" value="F:alpha-1,4-mannosyltransferase activity"/>
    <property type="evidence" value="ECO:0007669"/>
    <property type="project" value="InterPro"/>
</dbReference>
<comment type="caution">
    <text evidence="15">The sequence shown here is derived from an EMBL/GenBank/DDBJ whole genome shotgun (WGS) entry which is preliminary data.</text>
</comment>
<evidence type="ECO:0000256" key="9">
    <source>
        <dbReference type="ARBA" id="ARBA00022824"/>
    </source>
</evidence>
<dbReference type="PANTHER" id="PTHR12886:SF0">
    <property type="entry name" value="GPI MANNOSYLTRANSFERASE 1"/>
    <property type="match status" value="1"/>
</dbReference>
<gene>
    <name evidence="15" type="ORF">BCR35DRAFT_292461</name>
</gene>
<keyword evidence="10 13" id="KW-1133">Transmembrane helix</keyword>
<comment type="similarity">
    <text evidence="3 13">Belongs to the PIGM family.</text>
</comment>
<accession>A0A1Y2EZA6</accession>
<evidence type="ECO:0000256" key="4">
    <source>
        <dbReference type="ARBA" id="ARBA00013797"/>
    </source>
</evidence>
<evidence type="ECO:0000256" key="7">
    <source>
        <dbReference type="ARBA" id="ARBA00022679"/>
    </source>
</evidence>
<evidence type="ECO:0000256" key="6">
    <source>
        <dbReference type="ARBA" id="ARBA00022676"/>
    </source>
</evidence>
<dbReference type="EMBL" id="MCGR01000033">
    <property type="protein sequence ID" value="ORY76939.1"/>
    <property type="molecule type" value="Genomic_DNA"/>
</dbReference>
<keyword evidence="14" id="KW-0732">Signal</keyword>
<dbReference type="Proteomes" id="UP000193467">
    <property type="component" value="Unassembled WGS sequence"/>
</dbReference>
<evidence type="ECO:0000256" key="14">
    <source>
        <dbReference type="SAM" id="SignalP"/>
    </source>
</evidence>
<keyword evidence="11 13" id="KW-0472">Membrane</keyword>
<evidence type="ECO:0000256" key="5">
    <source>
        <dbReference type="ARBA" id="ARBA00022502"/>
    </source>
</evidence>
<sequence length="438" mass="48511">MRLSVALLLAALLRFVLILWSFHQDSTSSIKYTDVDYTVFSDAARCLVRPSSSPDCTLATGPLASLPFFSKLGDPYARDTYRYTPLLAILTAPNTLLHPAFGKVLFSLADLLVGVLLHSLVRRRGVSSSKATLYVASIWLLNPIIANISTRGSAESVLGVFVVSVLALAERGRWNAAAVAFGLAVHFKIFPIIYGSSLLAAIGARKGGWITSAHIKFGLISFASFMALNGIMYGFWGEPFLEHTFLYHIHRLDHRHNFSPYFYSFYLSTSSNLPSVPWSSFIRHPLAAFIPQLGLSIALGFAFGAKDLAFAWLVQTLTFVTFNKVCTSQYFLWYLWFLPPVLPNLHITGRRGIVLIAAWVLSQALWLSQAFQLEMLAQPVYLRVWAAGVVFFGVNCWVIVEIVRGYRSADDQGVVEARVREEGKASAEGSRIGRAKAE</sequence>
<dbReference type="Pfam" id="PF05007">
    <property type="entry name" value="Mannosyl_trans"/>
    <property type="match status" value="1"/>
</dbReference>
<protein>
    <recommendedName>
        <fullName evidence="4 13">GPI mannosyltransferase 1</fullName>
        <ecNumber evidence="13">2.4.1.-</ecNumber>
    </recommendedName>
    <alternativeName>
        <fullName evidence="13">GPI mannosyltransferase I</fullName>
    </alternativeName>
</protein>
<evidence type="ECO:0000256" key="2">
    <source>
        <dbReference type="ARBA" id="ARBA00004687"/>
    </source>
</evidence>
<dbReference type="PANTHER" id="PTHR12886">
    <property type="entry name" value="PIG-M MANNOSYLTRANSFERASE"/>
    <property type="match status" value="1"/>
</dbReference>
<evidence type="ECO:0000256" key="10">
    <source>
        <dbReference type="ARBA" id="ARBA00022989"/>
    </source>
</evidence>
<feature type="transmembrane region" description="Helical" evidence="13">
    <location>
        <begin position="380"/>
        <end position="400"/>
    </location>
</feature>
<evidence type="ECO:0000256" key="11">
    <source>
        <dbReference type="ARBA" id="ARBA00023136"/>
    </source>
</evidence>
<comment type="subcellular location">
    <subcellularLocation>
        <location evidence="1 13">Endoplasmic reticulum membrane</location>
        <topology evidence="1 13">Multi-pass membrane protein</topology>
    </subcellularLocation>
</comment>
<dbReference type="GO" id="GO:1990529">
    <property type="term" value="C:glycosylphosphatidylinositol-mannosyltransferase I complex"/>
    <property type="evidence" value="ECO:0007669"/>
    <property type="project" value="TreeGrafter"/>
</dbReference>
<organism evidence="15 16">
    <name type="scientific">Leucosporidium creatinivorum</name>
    <dbReference type="NCBI Taxonomy" id="106004"/>
    <lineage>
        <taxon>Eukaryota</taxon>
        <taxon>Fungi</taxon>
        <taxon>Dikarya</taxon>
        <taxon>Basidiomycota</taxon>
        <taxon>Pucciniomycotina</taxon>
        <taxon>Microbotryomycetes</taxon>
        <taxon>Leucosporidiales</taxon>
        <taxon>Leucosporidium</taxon>
    </lineage>
</organism>
<dbReference type="UniPathway" id="UPA00196"/>
<keyword evidence="6 13" id="KW-0328">Glycosyltransferase</keyword>
<dbReference type="STRING" id="106004.A0A1Y2EZA6"/>
<evidence type="ECO:0000313" key="16">
    <source>
        <dbReference type="Proteomes" id="UP000193467"/>
    </source>
</evidence>
<dbReference type="GO" id="GO:0004376">
    <property type="term" value="F:GPI mannosyltransferase activity"/>
    <property type="evidence" value="ECO:0007669"/>
    <property type="project" value="InterPro"/>
</dbReference>
<feature type="chain" id="PRO_5011988246" description="GPI mannosyltransferase 1" evidence="14">
    <location>
        <begin position="19"/>
        <end position="438"/>
    </location>
</feature>
<feature type="transmembrane region" description="Helical" evidence="13">
    <location>
        <begin position="281"/>
        <end position="303"/>
    </location>
</feature>
<feature type="transmembrane region" description="Helical" evidence="13">
    <location>
        <begin position="133"/>
        <end position="154"/>
    </location>
</feature>
<proteinExistence type="inferred from homology"/>
<dbReference type="FunCoup" id="A0A1Y2EZA6">
    <property type="interactions" value="297"/>
</dbReference>
<keyword evidence="7 13" id="KW-0808">Transferase</keyword>
<evidence type="ECO:0000256" key="3">
    <source>
        <dbReference type="ARBA" id="ARBA00011071"/>
    </source>
</evidence>
<dbReference type="InParanoid" id="A0A1Y2EZA6"/>
<dbReference type="OrthoDB" id="1741594at2759"/>
<feature type="transmembrane region" description="Helical" evidence="13">
    <location>
        <begin position="215"/>
        <end position="236"/>
    </location>
</feature>
<feature type="signal peptide" evidence="14">
    <location>
        <begin position="1"/>
        <end position="18"/>
    </location>
</feature>
<feature type="transmembrane region" description="Helical" evidence="13">
    <location>
        <begin position="174"/>
        <end position="194"/>
    </location>
</feature>
<keyword evidence="16" id="KW-1185">Reference proteome</keyword>